<gene>
    <name evidence="5" type="ORF">M441DRAFT_132734</name>
</gene>
<dbReference type="Gene3D" id="2.170.150.70">
    <property type="match status" value="1"/>
</dbReference>
<name>A0A2T3ZGG9_TRIA4</name>
<dbReference type="Proteomes" id="UP000240493">
    <property type="component" value="Unassembled WGS sequence"/>
</dbReference>
<evidence type="ECO:0000313" key="6">
    <source>
        <dbReference type="Proteomes" id="UP000240493"/>
    </source>
</evidence>
<organism evidence="5 6">
    <name type="scientific">Trichoderma asperellum (strain ATCC 204424 / CBS 433.97 / NBRC 101777)</name>
    <dbReference type="NCBI Taxonomy" id="1042311"/>
    <lineage>
        <taxon>Eukaryota</taxon>
        <taxon>Fungi</taxon>
        <taxon>Dikarya</taxon>
        <taxon>Ascomycota</taxon>
        <taxon>Pezizomycotina</taxon>
        <taxon>Sordariomycetes</taxon>
        <taxon>Hypocreomycetidae</taxon>
        <taxon>Hypocreales</taxon>
        <taxon>Hypocreaceae</taxon>
        <taxon>Trichoderma</taxon>
    </lineage>
</organism>
<dbReference type="InterPro" id="IPR011057">
    <property type="entry name" value="Mss4-like_sf"/>
</dbReference>
<evidence type="ECO:0000256" key="2">
    <source>
        <dbReference type="ARBA" id="ARBA00022723"/>
    </source>
</evidence>
<dbReference type="InterPro" id="IPR052355">
    <property type="entry name" value="CENP-V-like"/>
</dbReference>
<comment type="similarity">
    <text evidence="1">Belongs to the Gfa family.</text>
</comment>
<dbReference type="AlphaFoldDB" id="A0A2T3ZGG9"/>
<reference evidence="5 6" key="1">
    <citation type="submission" date="2016-07" db="EMBL/GenBank/DDBJ databases">
        <title>Multiple horizontal gene transfer events from other fungi enriched the ability of initially mycotrophic Trichoderma (Ascomycota) to feed on dead plant biomass.</title>
        <authorList>
            <consortium name="DOE Joint Genome Institute"/>
            <person name="Aerts A."/>
            <person name="Atanasova L."/>
            <person name="Chenthamara K."/>
            <person name="Zhang J."/>
            <person name="Grujic M."/>
            <person name="Henrissat B."/>
            <person name="Kuo A."/>
            <person name="Salamov A."/>
            <person name="Lipzen A."/>
            <person name="Labutti K."/>
            <person name="Barry K."/>
            <person name="Miao Y."/>
            <person name="Rahimi M.J."/>
            <person name="Shen Q."/>
            <person name="Grigoriev I.V."/>
            <person name="Kubicek C.P."/>
            <person name="Druzhinina I.S."/>
        </authorList>
    </citation>
    <scope>NUCLEOTIDE SEQUENCE [LARGE SCALE GENOMIC DNA]</scope>
    <source>
        <strain evidence="5 6">CBS 433.97</strain>
    </source>
</reference>
<dbReference type="PROSITE" id="PS51891">
    <property type="entry name" value="CENP_V_GFA"/>
    <property type="match status" value="1"/>
</dbReference>
<proteinExistence type="inferred from homology"/>
<keyword evidence="2" id="KW-0479">Metal-binding</keyword>
<evidence type="ECO:0000259" key="4">
    <source>
        <dbReference type="PROSITE" id="PS51891"/>
    </source>
</evidence>
<evidence type="ECO:0000256" key="1">
    <source>
        <dbReference type="ARBA" id="ARBA00005495"/>
    </source>
</evidence>
<dbReference type="PANTHER" id="PTHR28620:SF1">
    <property type="entry name" value="CENP-V_GFA DOMAIN-CONTAINING PROTEIN"/>
    <property type="match status" value="1"/>
</dbReference>
<keyword evidence="3" id="KW-0862">Zinc</keyword>
<dbReference type="GO" id="GO:0046872">
    <property type="term" value="F:metal ion binding"/>
    <property type="evidence" value="ECO:0007669"/>
    <property type="project" value="UniProtKB-KW"/>
</dbReference>
<dbReference type="SUPFAM" id="SSF51316">
    <property type="entry name" value="Mss4-like"/>
    <property type="match status" value="1"/>
</dbReference>
<keyword evidence="6" id="KW-1185">Reference proteome</keyword>
<dbReference type="InterPro" id="IPR006913">
    <property type="entry name" value="CENP-V/GFA"/>
</dbReference>
<dbReference type="EMBL" id="KZ679258">
    <property type="protein sequence ID" value="PTB43883.1"/>
    <property type="molecule type" value="Genomic_DNA"/>
</dbReference>
<accession>A0A2T3ZGG9</accession>
<dbReference type="GO" id="GO:0016846">
    <property type="term" value="F:carbon-sulfur lyase activity"/>
    <property type="evidence" value="ECO:0007669"/>
    <property type="project" value="InterPro"/>
</dbReference>
<feature type="domain" description="CENP-V/GFA" evidence="4">
    <location>
        <begin position="23"/>
        <end position="162"/>
    </location>
</feature>
<evidence type="ECO:0000256" key="3">
    <source>
        <dbReference type="ARBA" id="ARBA00022833"/>
    </source>
</evidence>
<protein>
    <recommendedName>
        <fullName evidence="4">CENP-V/GFA domain-containing protein</fullName>
    </recommendedName>
</protein>
<evidence type="ECO:0000313" key="5">
    <source>
        <dbReference type="EMBL" id="PTB43883.1"/>
    </source>
</evidence>
<sequence>MSHQSLDNDSACTTASQPRRLPYTGSCHCGNIRYVVFLTLPPASLVGVTKPPPSRGVQHMYRCNCTICHKTGFLHVRPASAFDDFFLLSPLDPLDSLGDYQFNKQTLHNLFCKTCSVRCFTIHGEGEIVETSLLKAIVFPGTTPSSEGESVSVKAWRLKPVELTEGIPHKGSYLSVNGHTVDAGQEGFDLREWVESKSIGYIDILHGRDERKPARCDRPQIGGSY</sequence>
<dbReference type="OrthoDB" id="3930719at2759"/>
<dbReference type="PANTHER" id="PTHR28620">
    <property type="entry name" value="CENTROMERE PROTEIN V"/>
    <property type="match status" value="1"/>
</dbReference>